<evidence type="ECO:0000256" key="11">
    <source>
        <dbReference type="SAM" id="Coils"/>
    </source>
</evidence>
<dbReference type="Pfam" id="PF00052">
    <property type="entry name" value="Laminin_B"/>
    <property type="match status" value="1"/>
</dbReference>
<feature type="domain" description="Laminin EGF-like" evidence="13">
    <location>
        <begin position="991"/>
        <end position="1037"/>
    </location>
</feature>
<feature type="domain" description="Laminin N-terminal" evidence="15">
    <location>
        <begin position="47"/>
        <end position="293"/>
    </location>
</feature>
<dbReference type="Gene3D" id="2.60.120.260">
    <property type="entry name" value="Galactose-binding domain-like"/>
    <property type="match status" value="1"/>
</dbReference>
<protein>
    <submittedName>
        <fullName evidence="17">Laminin subunit gamma-1</fullName>
    </submittedName>
</protein>
<dbReference type="Pfam" id="PF00055">
    <property type="entry name" value="Laminin_N"/>
    <property type="match status" value="1"/>
</dbReference>
<keyword evidence="2" id="KW-0964">Secreted</keyword>
<evidence type="ECO:0000256" key="8">
    <source>
        <dbReference type="ARBA" id="ARBA00023180"/>
    </source>
</evidence>
<dbReference type="CDD" id="cd00055">
    <property type="entry name" value="EGF_Lam"/>
    <property type="match status" value="8"/>
</dbReference>
<dbReference type="Pfam" id="PF24973">
    <property type="entry name" value="EGF_LMN_ATRN"/>
    <property type="match status" value="1"/>
</dbReference>
<dbReference type="Proteomes" id="UP000887574">
    <property type="component" value="Unplaced"/>
</dbReference>
<dbReference type="Pfam" id="PF00053">
    <property type="entry name" value="EGF_laminin"/>
    <property type="match status" value="9"/>
</dbReference>
<feature type="signal peptide" evidence="12">
    <location>
        <begin position="1"/>
        <end position="20"/>
    </location>
</feature>
<feature type="coiled-coil region" evidence="11">
    <location>
        <begin position="1126"/>
        <end position="1153"/>
    </location>
</feature>
<dbReference type="InterPro" id="IPR002049">
    <property type="entry name" value="LE_dom"/>
</dbReference>
<feature type="disulfide bond" evidence="10">
    <location>
        <begin position="991"/>
        <end position="1003"/>
    </location>
</feature>
<feature type="chain" id="PRO_5037367569" evidence="12">
    <location>
        <begin position="21"/>
        <end position="1597"/>
    </location>
</feature>
<organism evidence="16 17">
    <name type="scientific">Ditylenchus dipsaci</name>
    <dbReference type="NCBI Taxonomy" id="166011"/>
    <lineage>
        <taxon>Eukaryota</taxon>
        <taxon>Metazoa</taxon>
        <taxon>Ecdysozoa</taxon>
        <taxon>Nematoda</taxon>
        <taxon>Chromadorea</taxon>
        <taxon>Rhabditida</taxon>
        <taxon>Tylenchina</taxon>
        <taxon>Tylenchomorpha</taxon>
        <taxon>Sphaerularioidea</taxon>
        <taxon>Anguinidae</taxon>
        <taxon>Anguininae</taxon>
        <taxon>Ditylenchus</taxon>
    </lineage>
</organism>
<feature type="disulfide bond" evidence="10">
    <location>
        <begin position="763"/>
        <end position="772"/>
    </location>
</feature>
<keyword evidence="6 11" id="KW-0175">Coiled coil</keyword>
<dbReference type="PROSITE" id="PS51115">
    <property type="entry name" value="LAMININ_IVA"/>
    <property type="match status" value="1"/>
</dbReference>
<feature type="disulfide bond" evidence="10">
    <location>
        <begin position="1012"/>
        <end position="1021"/>
    </location>
</feature>
<evidence type="ECO:0000313" key="16">
    <source>
        <dbReference type="Proteomes" id="UP000887574"/>
    </source>
</evidence>
<name>A0A915EBM3_9BILA</name>
<feature type="disulfide bond" evidence="10">
    <location>
        <begin position="964"/>
        <end position="973"/>
    </location>
</feature>
<dbReference type="InterPro" id="IPR008211">
    <property type="entry name" value="Laminin_N"/>
</dbReference>
<evidence type="ECO:0000256" key="1">
    <source>
        <dbReference type="ARBA" id="ARBA00004498"/>
    </source>
</evidence>
<sequence length="1597" mass="177516">MGLLFGLWLSVSCLVISSAAQPFQRFPITDPNHHQPSTTGACYVDDEFGGRSPKGVQKVVQNFGFRPVEVTDSCGLNGPTNYCVQTYHTSSTHRRSSCEICDSRIPYLTHPASYLTDLHEGNNETWWQSQTMLEGIKYPNSVNLTLRLGKAFDITYVRVKFVSPRPESFRIFKKAHAEENWTPWQYYSGSCRSTYKLPEKAPILPGNEAVAQCNKDFSDISPLTGGNIAFPTLEGRPSAENFEESEVLQNWVTATEIKISLDRMNTFGDEIFGDPRVLRSYYFAISDFAVGGRCKCNGHASQCVKSTGQNQQQLVCDCKHHTNGVDCHQCEPFFVDRPWRPATSTEANECLPCNCNNLSNRCFFDEKLFESTGHGGHCIDCAGNTKGVHCEQCVENHYRKVGDTYCIACQCSDIGSVKKQCGLDGQCACKPGVGGRFCDQCLPGYYDFSNNGCRDCHCLVTGSFNNMPNCSPTDGACQCKVNVEGQRCDKCKPGYFHLATDNQFGCTPCFCFGHSSVCSSADGYYALNLTSNFLNEVEDWRAGSDVSPEDVQWTNNEQAIAISQIDYYPVYFLAPSKFLGDQRFAFNQLISFTLRVQQDFAAGGNKDLVIVGANGRELTITITAQNNPNPSTNPQNYHFRIHSDALLEWSPRLREVDFLGVLSNVTDIKLRGTYSKGDVGYLYHFSIGSASEGLNPELGIPRQHADWVETCRCTQGFTGQFCESCAAGYRRAFKYGGRLSGCVKCECHGHAEGCDSESGACICQDNTAGDTCERCARGYYGDALNGTQEDCHKCDCPDNGACVLLEGDSKQTVCTECPEGYAGQKCEYCASEYFGDPEQGVPCQKCVCSGNIDLNAINNCDRVTGECKKCIMHTSGFNCEQCAAGYWEMHWQSLRETARLATATLLALPDPPTMTCCWSGLQCNQCEARYFNLTSGTGCQQCNCDQLGSEDNGSCDAVTGKCRCKPGVTGFRCDECAIRHFAFGADGCKECDCNVIGSEVLDCDYRNGQCLCYENVEGRSCDQCAENFYSLSDGCLPCDDCYTLIQTRKNVVNSTMSHLRQIMDDFKSGPVSINDTDFHDSVNLVSTQVDELHLRAKTKLENSDNTLLTADYVSVKYQLSQASSTLTEATKKLGALDEQMDQVEDGLEKWNHERGSIGKQLENSLKDLEHKGRHVLSNAEKAVQQHGNADTQLTRMADEAKQLADVQGEKAVEIKRIGEKIIALNQEALAQAQETVYEGPKFAKAVEDLTQSTSATELLLNRTVVFAGKSTKLGTELKETLKNAEIQAFTNTRTIKSAQEEIAHTEEKLLLAKEQFQITEDLLEEVEKAQTRARNAWNTADEVRTDAQQMLKTLTDFDENKENYVEKLRTSMEEVPNTQKNIKAAEKMSTKAKESLGNAEQKAHAALKMAKEAKKEAELYAQQFQELVSSTDQLKSTVDEMLTQLEKLEKSIQKAEDKSHQQVQENSLNRERMEAVLKNAALANQNAQNANRSAQESMDLLNVVNERLNSVEPVQDEELDELETVLTALEKSYANSNIEEIIKEGKQRDKDIHRDDVVAQIRDLHSQLINLENIRDTIPEKCLNLVNLETEDVMKTF</sequence>
<dbReference type="GO" id="GO:0009888">
    <property type="term" value="P:tissue development"/>
    <property type="evidence" value="ECO:0007669"/>
    <property type="project" value="TreeGrafter"/>
</dbReference>
<keyword evidence="8" id="KW-0325">Glycoprotein</keyword>
<dbReference type="FunFam" id="2.10.25.10:FF:000090">
    <property type="entry name" value="laminin subunit alpha"/>
    <property type="match status" value="1"/>
</dbReference>
<evidence type="ECO:0000256" key="9">
    <source>
        <dbReference type="ARBA" id="ARBA00023292"/>
    </source>
</evidence>
<dbReference type="PROSITE" id="PS50027">
    <property type="entry name" value="EGF_LAM_2"/>
    <property type="match status" value="6"/>
</dbReference>
<evidence type="ECO:0000259" key="13">
    <source>
        <dbReference type="PROSITE" id="PS50027"/>
    </source>
</evidence>
<dbReference type="SMART" id="SM00181">
    <property type="entry name" value="EGF"/>
    <property type="match status" value="6"/>
</dbReference>
<feature type="domain" description="Laminin EGF-like" evidence="13">
    <location>
        <begin position="942"/>
        <end position="990"/>
    </location>
</feature>
<feature type="disulfide bond" evidence="10">
    <location>
        <begin position="409"/>
        <end position="421"/>
    </location>
</feature>
<evidence type="ECO:0000256" key="4">
    <source>
        <dbReference type="ARBA" id="ARBA00022729"/>
    </source>
</evidence>
<feature type="domain" description="Laminin EGF-like" evidence="13">
    <location>
        <begin position="409"/>
        <end position="455"/>
    </location>
</feature>
<dbReference type="InterPro" id="IPR056863">
    <property type="entry name" value="LMN_ATRN_NET-like_EGF"/>
</dbReference>
<dbReference type="PANTHER" id="PTHR10574">
    <property type="entry name" value="NETRIN/LAMININ-RELATED"/>
    <property type="match status" value="1"/>
</dbReference>
<feature type="disulfide bond" evidence="10">
    <location>
        <begin position="479"/>
        <end position="488"/>
    </location>
</feature>
<feature type="coiled-coil region" evidence="11">
    <location>
        <begin position="1382"/>
        <end position="1539"/>
    </location>
</feature>
<dbReference type="FunFam" id="2.10.25.10:FF:000082">
    <property type="entry name" value="Laminin subunit alpha 1"/>
    <property type="match status" value="1"/>
</dbReference>
<evidence type="ECO:0000259" key="14">
    <source>
        <dbReference type="PROSITE" id="PS51115"/>
    </source>
</evidence>
<dbReference type="InterPro" id="IPR000742">
    <property type="entry name" value="EGF"/>
</dbReference>
<dbReference type="PRINTS" id="PR00011">
    <property type="entry name" value="EGFLAMININ"/>
</dbReference>
<evidence type="ECO:0000256" key="12">
    <source>
        <dbReference type="SAM" id="SignalP"/>
    </source>
</evidence>
<dbReference type="Gene3D" id="2.10.25.10">
    <property type="entry name" value="Laminin"/>
    <property type="match status" value="8"/>
</dbReference>
<comment type="subcellular location">
    <subcellularLocation>
        <location evidence="1">Secreted</location>
        <location evidence="1">Extracellular space</location>
        <location evidence="1">Extracellular matrix</location>
    </subcellularLocation>
</comment>
<dbReference type="GO" id="GO:0009887">
    <property type="term" value="P:animal organ morphogenesis"/>
    <property type="evidence" value="ECO:0007669"/>
    <property type="project" value="TreeGrafter"/>
</dbReference>
<feature type="disulfide bond" evidence="10">
    <location>
        <begin position="429"/>
        <end position="438"/>
    </location>
</feature>
<evidence type="ECO:0000256" key="10">
    <source>
        <dbReference type="PROSITE-ProRule" id="PRU00460"/>
    </source>
</evidence>
<feature type="domain" description="Laminin IV type A" evidence="14">
    <location>
        <begin position="535"/>
        <end position="710"/>
    </location>
</feature>
<dbReference type="PANTHER" id="PTHR10574:SF435">
    <property type="entry name" value="LAMININ SUBUNIT GAMMA-1"/>
    <property type="match status" value="1"/>
</dbReference>
<evidence type="ECO:0000256" key="6">
    <source>
        <dbReference type="ARBA" id="ARBA00023054"/>
    </source>
</evidence>
<feature type="disulfide bond" evidence="10">
    <location>
        <begin position="993"/>
        <end position="1010"/>
    </location>
</feature>
<dbReference type="InterPro" id="IPR050440">
    <property type="entry name" value="Laminin/Netrin_ECM"/>
</dbReference>
<keyword evidence="4 12" id="KW-0732">Signal</keyword>
<feature type="domain" description="Laminin EGF-like" evidence="13">
    <location>
        <begin position="456"/>
        <end position="508"/>
    </location>
</feature>
<dbReference type="SMART" id="SM00281">
    <property type="entry name" value="LamB"/>
    <property type="match status" value="1"/>
</dbReference>
<evidence type="ECO:0000256" key="2">
    <source>
        <dbReference type="ARBA" id="ARBA00022525"/>
    </source>
</evidence>
<dbReference type="InterPro" id="IPR000034">
    <property type="entry name" value="Laminin_IV"/>
</dbReference>
<reference evidence="17" key="1">
    <citation type="submission" date="2022-11" db="UniProtKB">
        <authorList>
            <consortium name="WormBaseParasite"/>
        </authorList>
    </citation>
    <scope>IDENTIFICATION</scope>
</reference>
<dbReference type="SUPFAM" id="SSF57196">
    <property type="entry name" value="EGF/Laminin"/>
    <property type="match status" value="9"/>
</dbReference>
<dbReference type="WBParaSite" id="jg4131">
    <property type="protein sequence ID" value="jg4131"/>
    <property type="gene ID" value="jg4131"/>
</dbReference>
<keyword evidence="3" id="KW-0272">Extracellular matrix</keyword>
<feature type="domain" description="Laminin EGF-like" evidence="13">
    <location>
        <begin position="294"/>
        <end position="352"/>
    </location>
</feature>
<evidence type="ECO:0000256" key="5">
    <source>
        <dbReference type="ARBA" id="ARBA00022737"/>
    </source>
</evidence>
<dbReference type="FunFam" id="2.60.120.260:FF:000018">
    <property type="entry name" value="Laminin subunit gamma 1"/>
    <property type="match status" value="1"/>
</dbReference>
<evidence type="ECO:0000256" key="3">
    <source>
        <dbReference type="ARBA" id="ARBA00022530"/>
    </source>
</evidence>
<keyword evidence="5" id="KW-0677">Repeat</keyword>
<dbReference type="FunFam" id="2.10.25.10:FF:000166">
    <property type="entry name" value="laminin subunit gamma-1"/>
    <property type="match status" value="1"/>
</dbReference>
<feature type="domain" description="Laminin EGF-like" evidence="13">
    <location>
        <begin position="745"/>
        <end position="793"/>
    </location>
</feature>
<keyword evidence="9 10" id="KW-0424">Laminin EGF-like domain</keyword>
<proteinExistence type="predicted"/>
<keyword evidence="7 10" id="KW-1015">Disulfide bond</keyword>
<dbReference type="PROSITE" id="PS51117">
    <property type="entry name" value="LAMININ_NTER"/>
    <property type="match status" value="1"/>
</dbReference>
<dbReference type="FunFam" id="2.10.25.10:FF:000051">
    <property type="entry name" value="Laminin subunit alpha 4"/>
    <property type="match status" value="1"/>
</dbReference>
<evidence type="ECO:0000313" key="17">
    <source>
        <dbReference type="WBParaSite" id="jg4131"/>
    </source>
</evidence>
<dbReference type="PROSITE" id="PS01248">
    <property type="entry name" value="EGF_LAM_1"/>
    <property type="match status" value="3"/>
</dbReference>
<evidence type="ECO:0000259" key="15">
    <source>
        <dbReference type="PROSITE" id="PS51117"/>
    </source>
</evidence>
<evidence type="ECO:0000256" key="7">
    <source>
        <dbReference type="ARBA" id="ARBA00023157"/>
    </source>
</evidence>
<comment type="caution">
    <text evidence="10">Lacks conserved residue(s) required for the propagation of feature annotation.</text>
</comment>
<accession>A0A915EBM3</accession>
<dbReference type="GO" id="GO:0040017">
    <property type="term" value="P:positive regulation of locomotion"/>
    <property type="evidence" value="ECO:0007669"/>
    <property type="project" value="UniProtKB-ARBA"/>
</dbReference>
<dbReference type="SMART" id="SM00180">
    <property type="entry name" value="EGF_Lam"/>
    <property type="match status" value="9"/>
</dbReference>
<dbReference type="FunFam" id="2.10.25.10:FF:000135">
    <property type="entry name" value="Laminin subunit beta 4"/>
    <property type="match status" value="1"/>
</dbReference>
<dbReference type="FunFam" id="2.10.25.10:FF:000580">
    <property type="entry name" value="Wing blister, isoform B"/>
    <property type="match status" value="1"/>
</dbReference>
<dbReference type="FunFam" id="2.10.25.10:FF:000094">
    <property type="entry name" value="Laminin subunit alpha-2"/>
    <property type="match status" value="1"/>
</dbReference>
<dbReference type="SMART" id="SM00136">
    <property type="entry name" value="LamNT"/>
    <property type="match status" value="1"/>
</dbReference>
<keyword evidence="16" id="KW-1185">Reference proteome</keyword>
<feature type="disulfide bond" evidence="10">
    <location>
        <begin position="318"/>
        <end position="327"/>
    </location>
</feature>